<dbReference type="OrthoDB" id="9806233at2"/>
<comment type="caution">
    <text evidence="2">The sequence shown here is derived from an EMBL/GenBank/DDBJ whole genome shotgun (WGS) entry which is preliminary data.</text>
</comment>
<evidence type="ECO:0000313" key="2">
    <source>
        <dbReference type="EMBL" id="RRB07579.1"/>
    </source>
</evidence>
<dbReference type="Proteomes" id="UP000271925">
    <property type="component" value="Unassembled WGS sequence"/>
</dbReference>
<sequence>MACKSIFHAGLVLVLIQLISCSGKPANLGRSKWITLFDGKSLAGWHSYLKSEASPKWKVEDHCIVLTEKGAGDLLTDKEYEDFELELEWKISEGGNSGIIYHVHEAPEFKTADVTGLEMQVLDNERHPNAKQGADRRAGSLFDLYAPSDSLACRPAGQWNKARIVVKQRKAEHYLNNRKIVEYALDGPEWDRRISDSKFKNWTSLGKFPRGHLALQDHGDRVWYRRIRIREL</sequence>
<keyword evidence="3" id="KW-1185">Reference proteome</keyword>
<dbReference type="GO" id="GO:0016787">
    <property type="term" value="F:hydrolase activity"/>
    <property type="evidence" value="ECO:0007669"/>
    <property type="project" value="InterPro"/>
</dbReference>
<evidence type="ECO:0000313" key="3">
    <source>
        <dbReference type="Proteomes" id="UP000271925"/>
    </source>
</evidence>
<dbReference type="AlphaFoldDB" id="A0A3P1C2V4"/>
<dbReference type="InterPro" id="IPR010496">
    <property type="entry name" value="AL/BT2_dom"/>
</dbReference>
<name>A0A3P1C2V4_9BACT</name>
<dbReference type="Gene3D" id="2.60.120.560">
    <property type="entry name" value="Exo-inulinase, domain 1"/>
    <property type="match status" value="1"/>
</dbReference>
<accession>A0A3P1C2V4</accession>
<evidence type="ECO:0000259" key="1">
    <source>
        <dbReference type="Pfam" id="PF06439"/>
    </source>
</evidence>
<feature type="domain" description="3-keto-alpha-glucoside-1,2-lyase/3-keto-2-hydroxy-glucal hydratase" evidence="1">
    <location>
        <begin position="32"/>
        <end position="230"/>
    </location>
</feature>
<proteinExistence type="predicted"/>
<reference evidence="2 3" key="1">
    <citation type="submission" date="2018-11" db="EMBL/GenBank/DDBJ databases">
        <authorList>
            <person name="Zhou Z."/>
            <person name="Wang G."/>
        </authorList>
    </citation>
    <scope>NUCLEOTIDE SEQUENCE [LARGE SCALE GENOMIC DNA]</scope>
    <source>
        <strain evidence="2 3">KCTC52004</strain>
    </source>
</reference>
<gene>
    <name evidence="2" type="ORF">EHT25_07315</name>
</gene>
<protein>
    <submittedName>
        <fullName evidence="2">DUF1080 domain-containing protein</fullName>
    </submittedName>
</protein>
<organism evidence="2 3">
    <name type="scientific">Larkinella rosea</name>
    <dbReference type="NCBI Taxonomy" id="2025312"/>
    <lineage>
        <taxon>Bacteria</taxon>
        <taxon>Pseudomonadati</taxon>
        <taxon>Bacteroidota</taxon>
        <taxon>Cytophagia</taxon>
        <taxon>Cytophagales</taxon>
        <taxon>Spirosomataceae</taxon>
        <taxon>Larkinella</taxon>
    </lineage>
</organism>
<dbReference type="EMBL" id="RQJO01000007">
    <property type="protein sequence ID" value="RRB07579.1"/>
    <property type="molecule type" value="Genomic_DNA"/>
</dbReference>
<dbReference type="Pfam" id="PF06439">
    <property type="entry name" value="3keto-disac_hyd"/>
    <property type="match status" value="1"/>
</dbReference>